<dbReference type="Proteomes" id="UP000276215">
    <property type="component" value="Unassembled WGS sequence"/>
</dbReference>
<protein>
    <submittedName>
        <fullName evidence="1">Uncharacterized protein</fullName>
    </submittedName>
</protein>
<accession>A0A3N4JY16</accession>
<evidence type="ECO:0000313" key="2">
    <source>
        <dbReference type="Proteomes" id="UP000276215"/>
    </source>
</evidence>
<gene>
    <name evidence="1" type="ORF">L873DRAFT_596468</name>
</gene>
<dbReference type="AlphaFoldDB" id="A0A3N4JY16"/>
<evidence type="ECO:0000313" key="1">
    <source>
        <dbReference type="EMBL" id="RPB01722.1"/>
    </source>
</evidence>
<organism evidence="1 2">
    <name type="scientific">Choiromyces venosus 120613-1</name>
    <dbReference type="NCBI Taxonomy" id="1336337"/>
    <lineage>
        <taxon>Eukaryota</taxon>
        <taxon>Fungi</taxon>
        <taxon>Dikarya</taxon>
        <taxon>Ascomycota</taxon>
        <taxon>Pezizomycotina</taxon>
        <taxon>Pezizomycetes</taxon>
        <taxon>Pezizales</taxon>
        <taxon>Tuberaceae</taxon>
        <taxon>Choiromyces</taxon>
    </lineage>
</organism>
<dbReference type="EMBL" id="ML120371">
    <property type="protein sequence ID" value="RPB01722.1"/>
    <property type="molecule type" value="Genomic_DNA"/>
</dbReference>
<sequence length="160" mass="17526">MNQSTVQQTCQDRVYIVKSGQAIFASESSLSGTHFPSFVSRVILEVFLDIESTVGAESEVAGSAEVSPYAAKSAQSFLNIYVSAFLVQSMARSSTRRGEALNSRVRVSAHTRINDPTPVRFCSESELSPRIRVQCHIKQPRTTRLCSCFGAAPVTTSEMR</sequence>
<reference evidence="1 2" key="1">
    <citation type="journal article" date="2018" name="Nat. Ecol. Evol.">
        <title>Pezizomycetes genomes reveal the molecular basis of ectomycorrhizal truffle lifestyle.</title>
        <authorList>
            <person name="Murat C."/>
            <person name="Payen T."/>
            <person name="Noel B."/>
            <person name="Kuo A."/>
            <person name="Morin E."/>
            <person name="Chen J."/>
            <person name="Kohler A."/>
            <person name="Krizsan K."/>
            <person name="Balestrini R."/>
            <person name="Da Silva C."/>
            <person name="Montanini B."/>
            <person name="Hainaut M."/>
            <person name="Levati E."/>
            <person name="Barry K.W."/>
            <person name="Belfiori B."/>
            <person name="Cichocki N."/>
            <person name="Clum A."/>
            <person name="Dockter R.B."/>
            <person name="Fauchery L."/>
            <person name="Guy J."/>
            <person name="Iotti M."/>
            <person name="Le Tacon F."/>
            <person name="Lindquist E.A."/>
            <person name="Lipzen A."/>
            <person name="Malagnac F."/>
            <person name="Mello A."/>
            <person name="Molinier V."/>
            <person name="Miyauchi S."/>
            <person name="Poulain J."/>
            <person name="Riccioni C."/>
            <person name="Rubini A."/>
            <person name="Sitrit Y."/>
            <person name="Splivallo R."/>
            <person name="Traeger S."/>
            <person name="Wang M."/>
            <person name="Zifcakova L."/>
            <person name="Wipf D."/>
            <person name="Zambonelli A."/>
            <person name="Paolocci F."/>
            <person name="Nowrousian M."/>
            <person name="Ottonello S."/>
            <person name="Baldrian P."/>
            <person name="Spatafora J.W."/>
            <person name="Henrissat B."/>
            <person name="Nagy L.G."/>
            <person name="Aury J.M."/>
            <person name="Wincker P."/>
            <person name="Grigoriev I.V."/>
            <person name="Bonfante P."/>
            <person name="Martin F.M."/>
        </authorList>
    </citation>
    <scope>NUCLEOTIDE SEQUENCE [LARGE SCALE GENOMIC DNA]</scope>
    <source>
        <strain evidence="1 2">120613-1</strain>
    </source>
</reference>
<proteinExistence type="predicted"/>
<keyword evidence="2" id="KW-1185">Reference proteome</keyword>
<name>A0A3N4JY16_9PEZI</name>